<dbReference type="EMBL" id="HE600942">
    <property type="protein sequence ID" value="CAP34621.2"/>
    <property type="molecule type" value="Genomic_DNA"/>
</dbReference>
<dbReference type="AlphaFoldDB" id="A8XPP5"/>
<dbReference type="eggNOG" id="ENOG502SY6U">
    <property type="taxonomic scope" value="Eukaryota"/>
</dbReference>
<keyword evidence="1" id="KW-0472">Membrane</keyword>
<dbReference type="FunCoup" id="A8XPP5">
    <property type="interactions" value="289"/>
</dbReference>
<protein>
    <submittedName>
        <fullName evidence="2">Protein CBG16725</fullName>
    </submittedName>
</protein>
<evidence type="ECO:0000256" key="1">
    <source>
        <dbReference type="SAM" id="Phobius"/>
    </source>
</evidence>
<proteinExistence type="predicted"/>
<keyword evidence="1" id="KW-1133">Transmembrane helix</keyword>
<reference evidence="2 3" key="1">
    <citation type="journal article" date="2003" name="PLoS Biol.">
        <title>The genome sequence of Caenorhabditis briggsae: a platform for comparative genomics.</title>
        <authorList>
            <person name="Stein L.D."/>
            <person name="Bao Z."/>
            <person name="Blasiar D."/>
            <person name="Blumenthal T."/>
            <person name="Brent M.R."/>
            <person name="Chen N."/>
            <person name="Chinwalla A."/>
            <person name="Clarke L."/>
            <person name="Clee C."/>
            <person name="Coghlan A."/>
            <person name="Coulson A."/>
            <person name="D'Eustachio P."/>
            <person name="Fitch D.H."/>
            <person name="Fulton L.A."/>
            <person name="Fulton R.E."/>
            <person name="Griffiths-Jones S."/>
            <person name="Harris T.W."/>
            <person name="Hillier L.W."/>
            <person name="Kamath R."/>
            <person name="Kuwabara P.E."/>
            <person name="Mardis E.R."/>
            <person name="Marra M.A."/>
            <person name="Miner T.L."/>
            <person name="Minx P."/>
            <person name="Mullikin J.C."/>
            <person name="Plumb R.W."/>
            <person name="Rogers J."/>
            <person name="Schein J.E."/>
            <person name="Sohrmann M."/>
            <person name="Spieth J."/>
            <person name="Stajich J.E."/>
            <person name="Wei C."/>
            <person name="Willey D."/>
            <person name="Wilson R.K."/>
            <person name="Durbin R."/>
            <person name="Waterston R.H."/>
        </authorList>
    </citation>
    <scope>NUCLEOTIDE SEQUENCE [LARGE SCALE GENOMIC DNA]</scope>
    <source>
        <strain evidence="2 3">AF16</strain>
    </source>
</reference>
<dbReference type="Proteomes" id="UP000008549">
    <property type="component" value="Unassembled WGS sequence"/>
</dbReference>
<feature type="transmembrane region" description="Helical" evidence="1">
    <location>
        <begin position="37"/>
        <end position="65"/>
    </location>
</feature>
<dbReference type="OMA" id="RCAYENT"/>
<dbReference type="KEGG" id="cbr:CBG_16725"/>
<accession>A8XPP5</accession>
<name>A8XPP5_CAEBR</name>
<organism evidence="2 3">
    <name type="scientific">Caenorhabditis briggsae</name>
    <dbReference type="NCBI Taxonomy" id="6238"/>
    <lineage>
        <taxon>Eukaryota</taxon>
        <taxon>Metazoa</taxon>
        <taxon>Ecdysozoa</taxon>
        <taxon>Nematoda</taxon>
        <taxon>Chromadorea</taxon>
        <taxon>Rhabditida</taxon>
        <taxon>Rhabditina</taxon>
        <taxon>Rhabditomorpha</taxon>
        <taxon>Rhabditoidea</taxon>
        <taxon>Rhabditidae</taxon>
        <taxon>Peloderinae</taxon>
        <taxon>Caenorhabditis</taxon>
    </lineage>
</organism>
<evidence type="ECO:0000313" key="4">
    <source>
        <dbReference type="WormBase" id="CBG16725"/>
    </source>
</evidence>
<evidence type="ECO:0000313" key="3">
    <source>
        <dbReference type="Proteomes" id="UP000008549"/>
    </source>
</evidence>
<keyword evidence="1" id="KW-0812">Transmembrane</keyword>
<gene>
    <name evidence="2 4" type="ORF">CBG16725</name>
    <name evidence="2" type="ORF">CBG_16725</name>
</gene>
<sequence>MTVFNIAVVIIIRGLLDTEDEFDNPIIQGEMREELTAFLGIFTMTFFFCCCGCFCCGCACCRWCFFQFPYGVAKLWQEAAPNEDHVANARGILSKKMNEKQSDRCAYENTGYQDIIEMERVPQPPRLILPPAASGRLRSQSIDVSAIV</sequence>
<dbReference type="GeneID" id="8587061"/>
<keyword evidence="3" id="KW-1185">Reference proteome</keyword>
<dbReference type="WormBase" id="CBG16725">
    <property type="protein sequence ID" value="CBP43870"/>
    <property type="gene ID" value="WBGene00036590"/>
</dbReference>
<dbReference type="RefSeq" id="XP_045096046.1">
    <property type="nucleotide sequence ID" value="XM_045239984.1"/>
</dbReference>
<dbReference type="HOGENOM" id="CLU_1571972_0_0_1"/>
<dbReference type="InParanoid" id="A8XPP5"/>
<dbReference type="CTD" id="8587061"/>
<reference evidence="2 3" key="2">
    <citation type="journal article" date="2011" name="PLoS Genet.">
        <title>Caenorhabditis briggsae recombinant inbred line genotypes reveal inter-strain incompatibility and the evolution of recombination.</title>
        <authorList>
            <person name="Ross J.A."/>
            <person name="Koboldt D.C."/>
            <person name="Staisch J.E."/>
            <person name="Chamberlin H.M."/>
            <person name="Gupta B.P."/>
            <person name="Miller R.D."/>
            <person name="Baird S.E."/>
            <person name="Haag E.S."/>
        </authorList>
    </citation>
    <scope>NUCLEOTIDE SEQUENCE [LARGE SCALE GENOMIC DNA]</scope>
    <source>
        <strain evidence="2 3">AF16</strain>
    </source>
</reference>
<evidence type="ECO:0000313" key="2">
    <source>
        <dbReference type="EMBL" id="CAP34621.2"/>
    </source>
</evidence>